<dbReference type="AlphaFoldDB" id="A0AAV4UVW0"/>
<evidence type="ECO:0000313" key="2">
    <source>
        <dbReference type="Proteomes" id="UP001054837"/>
    </source>
</evidence>
<dbReference type="Proteomes" id="UP001054837">
    <property type="component" value="Unassembled WGS sequence"/>
</dbReference>
<name>A0AAV4UVW0_9ARAC</name>
<evidence type="ECO:0000313" key="1">
    <source>
        <dbReference type="EMBL" id="GIY61853.1"/>
    </source>
</evidence>
<organism evidence="1 2">
    <name type="scientific">Caerostris darwini</name>
    <dbReference type="NCBI Taxonomy" id="1538125"/>
    <lineage>
        <taxon>Eukaryota</taxon>
        <taxon>Metazoa</taxon>
        <taxon>Ecdysozoa</taxon>
        <taxon>Arthropoda</taxon>
        <taxon>Chelicerata</taxon>
        <taxon>Arachnida</taxon>
        <taxon>Araneae</taxon>
        <taxon>Araneomorphae</taxon>
        <taxon>Entelegynae</taxon>
        <taxon>Araneoidea</taxon>
        <taxon>Araneidae</taxon>
        <taxon>Caerostris</taxon>
    </lineage>
</organism>
<sequence>MRLQQQRRRDVGVGPGAWAAQVCRRLPEQSGWSLQGFPRTPGSSRASLLQRDGMRSQHAIIVAESACHSHKDGFSFCTIFLRAKSESVAWGWRG</sequence>
<dbReference type="EMBL" id="BPLQ01012002">
    <property type="protein sequence ID" value="GIY61853.1"/>
    <property type="molecule type" value="Genomic_DNA"/>
</dbReference>
<reference evidence="1 2" key="1">
    <citation type="submission" date="2021-06" db="EMBL/GenBank/DDBJ databases">
        <title>Caerostris darwini draft genome.</title>
        <authorList>
            <person name="Kono N."/>
            <person name="Arakawa K."/>
        </authorList>
    </citation>
    <scope>NUCLEOTIDE SEQUENCE [LARGE SCALE GENOMIC DNA]</scope>
</reference>
<comment type="caution">
    <text evidence="1">The sequence shown here is derived from an EMBL/GenBank/DDBJ whole genome shotgun (WGS) entry which is preliminary data.</text>
</comment>
<keyword evidence="2" id="KW-1185">Reference proteome</keyword>
<proteinExistence type="predicted"/>
<gene>
    <name evidence="1" type="ORF">CDAR_556051</name>
</gene>
<protein>
    <submittedName>
        <fullName evidence="1">Uncharacterized protein</fullName>
    </submittedName>
</protein>
<accession>A0AAV4UVW0</accession>